<dbReference type="GO" id="GO:0090729">
    <property type="term" value="F:toxin activity"/>
    <property type="evidence" value="ECO:0007669"/>
    <property type="project" value="UniProtKB-KW"/>
</dbReference>
<organism evidence="11 12">
    <name type="scientific">Gloeobacter violaceus (strain ATCC 29082 / PCC 7421)</name>
    <dbReference type="NCBI Taxonomy" id="251221"/>
    <lineage>
        <taxon>Bacteria</taxon>
        <taxon>Bacillati</taxon>
        <taxon>Cyanobacteriota</taxon>
        <taxon>Cyanophyceae</taxon>
        <taxon>Gloeobacterales</taxon>
        <taxon>Gloeobacteraceae</taxon>
        <taxon>Gloeobacter</taxon>
    </lineage>
</organism>
<dbReference type="OrthoDB" id="9796690at2"/>
<keyword evidence="8" id="KW-0800">Toxin</keyword>
<name>Q7NEK4_GLOVI</name>
<evidence type="ECO:0000256" key="5">
    <source>
        <dbReference type="ARBA" id="ARBA00022801"/>
    </source>
</evidence>
<keyword evidence="9" id="KW-1133">Transmembrane helix</keyword>
<proteinExistence type="inferred from homology"/>
<dbReference type="GO" id="GO:0016787">
    <property type="term" value="F:hydrolase activity"/>
    <property type="evidence" value="ECO:0007669"/>
    <property type="project" value="UniProtKB-KW"/>
</dbReference>
<dbReference type="PATRIC" id="fig|251221.4.peg.3910"/>
<dbReference type="PhylomeDB" id="Q7NEK4"/>
<dbReference type="HAMAP" id="MF_00265">
    <property type="entry name" value="VapC_Nob1"/>
    <property type="match status" value="1"/>
</dbReference>
<dbReference type="KEGG" id="gvi:glr3875"/>
<gene>
    <name evidence="8" type="primary">vapC</name>
    <name evidence="11" type="ordered locus">glr3875</name>
</gene>
<evidence type="ECO:0000259" key="10">
    <source>
        <dbReference type="Pfam" id="PF01850"/>
    </source>
</evidence>
<comment type="cofactor">
    <cofactor evidence="1 8">
        <name>Mg(2+)</name>
        <dbReference type="ChEBI" id="CHEBI:18420"/>
    </cofactor>
</comment>
<dbReference type="PANTHER" id="PTHR33653:SF1">
    <property type="entry name" value="RIBONUCLEASE VAPC2"/>
    <property type="match status" value="1"/>
</dbReference>
<dbReference type="EC" id="3.1.-.-" evidence="8"/>
<feature type="binding site" evidence="8">
    <location>
        <position position="6"/>
    </location>
    <ligand>
        <name>Mg(2+)</name>
        <dbReference type="ChEBI" id="CHEBI:18420"/>
    </ligand>
</feature>
<reference evidence="11 12" key="2">
    <citation type="journal article" date="2003" name="DNA Res.">
        <title>Complete genome structure of Gloeobacter violaceus PCC 7421, a cyanobacterium that lacks thylakoids (supplement).</title>
        <authorList>
            <person name="Nakamura Y."/>
            <person name="Kaneko T."/>
            <person name="Sato S."/>
            <person name="Mimuro M."/>
            <person name="Miyashita H."/>
            <person name="Tsuchiya T."/>
            <person name="Sasamoto S."/>
            <person name="Watanabe A."/>
            <person name="Kawashima K."/>
            <person name="Kishida Y."/>
            <person name="Kiyokawa C."/>
            <person name="Kohara M."/>
            <person name="Matsumoto M."/>
            <person name="Matsuno A."/>
            <person name="Nakazaki N."/>
            <person name="Shimpo S."/>
            <person name="Takeuchi C."/>
            <person name="Yamada M."/>
            <person name="Tabata S."/>
        </authorList>
    </citation>
    <scope>NUCLEOTIDE SEQUENCE [LARGE SCALE GENOMIC DNA]</scope>
    <source>
        <strain evidence="12">ATCC 29082 / PCC 7421</strain>
    </source>
</reference>
<evidence type="ECO:0000313" key="11">
    <source>
        <dbReference type="EMBL" id="BAC91816.1"/>
    </source>
</evidence>
<dbReference type="PANTHER" id="PTHR33653">
    <property type="entry name" value="RIBONUCLEASE VAPC2"/>
    <property type="match status" value="1"/>
</dbReference>
<dbReference type="CDD" id="cd18745">
    <property type="entry name" value="PIN_VapC4-5_FitB-like"/>
    <property type="match status" value="1"/>
</dbReference>
<feature type="binding site" evidence="8">
    <location>
        <position position="101"/>
    </location>
    <ligand>
        <name>Mg(2+)</name>
        <dbReference type="ChEBI" id="CHEBI:18420"/>
    </ligand>
</feature>
<dbReference type="InterPro" id="IPR002716">
    <property type="entry name" value="PIN_dom"/>
</dbReference>
<dbReference type="HOGENOM" id="CLU_118482_5_3_3"/>
<dbReference type="Gene3D" id="3.40.50.1010">
    <property type="entry name" value="5'-nuclease"/>
    <property type="match status" value="1"/>
</dbReference>
<dbReference type="SUPFAM" id="SSF88723">
    <property type="entry name" value="PIN domain-like"/>
    <property type="match status" value="1"/>
</dbReference>
<comment type="function">
    <text evidence="8">Toxic component of a toxin-antitoxin (TA) system. An RNase.</text>
</comment>
<dbReference type="RefSeq" id="WP_011143863.1">
    <property type="nucleotide sequence ID" value="NC_005125.1"/>
</dbReference>
<evidence type="ECO:0000256" key="9">
    <source>
        <dbReference type="SAM" id="Phobius"/>
    </source>
</evidence>
<dbReference type="EnsemblBacteria" id="BAC91816">
    <property type="protein sequence ID" value="BAC91816"/>
    <property type="gene ID" value="BAC91816"/>
</dbReference>
<dbReference type="Proteomes" id="UP000000557">
    <property type="component" value="Chromosome"/>
</dbReference>
<sequence>MNYLLDTNAVIAVIKNAPPGVRIRLREVLAAEASVAISTIALFELWYGVAKSARRKENTERLRAFLSGSVEVFAFEEEDAVRAGELRAVLHAAGTPIGPYDLLMAAQAQRHSATLVTANVVEFARVPGLIWEDWTGT</sequence>
<keyword evidence="3 8" id="KW-0540">Nuclease</keyword>
<evidence type="ECO:0000256" key="3">
    <source>
        <dbReference type="ARBA" id="ARBA00022722"/>
    </source>
</evidence>
<comment type="similarity">
    <text evidence="7 8">Belongs to the PINc/VapC protein family.</text>
</comment>
<evidence type="ECO:0000256" key="7">
    <source>
        <dbReference type="ARBA" id="ARBA00038093"/>
    </source>
</evidence>
<feature type="transmembrane region" description="Helical" evidence="9">
    <location>
        <begin position="28"/>
        <end position="47"/>
    </location>
</feature>
<keyword evidence="2 8" id="KW-1277">Toxin-antitoxin system</keyword>
<keyword evidence="6 8" id="KW-0460">Magnesium</keyword>
<keyword evidence="12" id="KW-1185">Reference proteome</keyword>
<evidence type="ECO:0000256" key="4">
    <source>
        <dbReference type="ARBA" id="ARBA00022723"/>
    </source>
</evidence>
<keyword evidence="5 8" id="KW-0378">Hydrolase</keyword>
<accession>Q7NEK4</accession>
<dbReference type="Pfam" id="PF01850">
    <property type="entry name" value="PIN"/>
    <property type="match status" value="1"/>
</dbReference>
<dbReference type="EMBL" id="BA000045">
    <property type="protein sequence ID" value="BAC91816.1"/>
    <property type="molecule type" value="Genomic_DNA"/>
</dbReference>
<feature type="domain" description="PIN" evidence="10">
    <location>
        <begin position="3"/>
        <end position="127"/>
    </location>
</feature>
<evidence type="ECO:0000256" key="6">
    <source>
        <dbReference type="ARBA" id="ARBA00022842"/>
    </source>
</evidence>
<keyword evidence="9" id="KW-0812">Transmembrane</keyword>
<dbReference type="InterPro" id="IPR050556">
    <property type="entry name" value="Type_II_TA_system_RNase"/>
</dbReference>
<dbReference type="InParanoid" id="Q7NEK4"/>
<dbReference type="AlphaFoldDB" id="Q7NEK4"/>
<dbReference type="STRING" id="251221.gene:10761392"/>
<dbReference type="GO" id="GO:0004540">
    <property type="term" value="F:RNA nuclease activity"/>
    <property type="evidence" value="ECO:0007669"/>
    <property type="project" value="InterPro"/>
</dbReference>
<dbReference type="GO" id="GO:0000287">
    <property type="term" value="F:magnesium ion binding"/>
    <property type="evidence" value="ECO:0007669"/>
    <property type="project" value="UniProtKB-UniRule"/>
</dbReference>
<evidence type="ECO:0000256" key="8">
    <source>
        <dbReference type="HAMAP-Rule" id="MF_00265"/>
    </source>
</evidence>
<protein>
    <recommendedName>
        <fullName evidence="8">Ribonuclease VapC</fullName>
        <shortName evidence="8">RNase VapC</shortName>
        <ecNumber evidence="8">3.1.-.-</ecNumber>
    </recommendedName>
    <alternativeName>
        <fullName evidence="8">Toxin VapC</fullName>
    </alternativeName>
</protein>
<keyword evidence="9" id="KW-0472">Membrane</keyword>
<evidence type="ECO:0000256" key="2">
    <source>
        <dbReference type="ARBA" id="ARBA00022649"/>
    </source>
</evidence>
<keyword evidence="4 8" id="KW-0479">Metal-binding</keyword>
<dbReference type="InterPro" id="IPR022907">
    <property type="entry name" value="VapC_family"/>
</dbReference>
<reference evidence="11 12" key="1">
    <citation type="journal article" date="2003" name="DNA Res.">
        <title>Complete genome structure of Gloeobacter violaceus PCC 7421, a cyanobacterium that lacks thylakoids.</title>
        <authorList>
            <person name="Nakamura Y."/>
            <person name="Kaneko T."/>
            <person name="Sato S."/>
            <person name="Mimuro M."/>
            <person name="Miyashita H."/>
            <person name="Tsuchiya T."/>
            <person name="Sasamoto S."/>
            <person name="Watanabe A."/>
            <person name="Kawashima K."/>
            <person name="Kishida Y."/>
            <person name="Kiyokawa C."/>
            <person name="Kohara M."/>
            <person name="Matsumoto M."/>
            <person name="Matsuno A."/>
            <person name="Nakazaki N."/>
            <person name="Shimpo S."/>
            <person name="Takeuchi C."/>
            <person name="Yamada M."/>
            <person name="Tabata S."/>
        </authorList>
    </citation>
    <scope>NUCLEOTIDE SEQUENCE [LARGE SCALE GENOMIC DNA]</scope>
    <source>
        <strain evidence="12">ATCC 29082 / PCC 7421</strain>
    </source>
</reference>
<evidence type="ECO:0000256" key="1">
    <source>
        <dbReference type="ARBA" id="ARBA00001946"/>
    </source>
</evidence>
<dbReference type="eggNOG" id="COG1487">
    <property type="taxonomic scope" value="Bacteria"/>
</dbReference>
<dbReference type="InterPro" id="IPR029060">
    <property type="entry name" value="PIN-like_dom_sf"/>
</dbReference>
<evidence type="ECO:0000313" key="12">
    <source>
        <dbReference type="Proteomes" id="UP000000557"/>
    </source>
</evidence>